<dbReference type="GO" id="GO:0006310">
    <property type="term" value="P:DNA recombination"/>
    <property type="evidence" value="ECO:0007669"/>
    <property type="project" value="UniProtKB-KW"/>
</dbReference>
<keyword evidence="1" id="KW-0233">DNA recombination</keyword>
<organism evidence="3 4">
    <name type="scientific">Ambispora gerdemannii</name>
    <dbReference type="NCBI Taxonomy" id="144530"/>
    <lineage>
        <taxon>Eukaryota</taxon>
        <taxon>Fungi</taxon>
        <taxon>Fungi incertae sedis</taxon>
        <taxon>Mucoromycota</taxon>
        <taxon>Glomeromycotina</taxon>
        <taxon>Glomeromycetes</taxon>
        <taxon>Archaeosporales</taxon>
        <taxon>Ambisporaceae</taxon>
        <taxon>Ambispora</taxon>
    </lineage>
</organism>
<dbReference type="PANTHER" id="PTHR34605:SF3">
    <property type="entry name" value="P CELL-TYPE AGGLUTINATION PROTEIN MAP4-LIKE-RELATED"/>
    <property type="match status" value="1"/>
</dbReference>
<dbReference type="Proteomes" id="UP000789831">
    <property type="component" value="Unassembled WGS sequence"/>
</dbReference>
<gene>
    <name evidence="3" type="ORF">AGERDE_LOCUS4877</name>
</gene>
<protein>
    <submittedName>
        <fullName evidence="3">1528_t:CDS:1</fullName>
    </submittedName>
</protein>
<dbReference type="InterPro" id="IPR013762">
    <property type="entry name" value="Integrase-like_cat_sf"/>
</dbReference>
<dbReference type="InterPro" id="IPR052925">
    <property type="entry name" value="Phage_Integrase-like_Recomb"/>
</dbReference>
<comment type="caution">
    <text evidence="3">The sequence shown here is derived from an EMBL/GenBank/DDBJ whole genome shotgun (WGS) entry which is preliminary data.</text>
</comment>
<feature type="region of interest" description="Disordered" evidence="2">
    <location>
        <begin position="19"/>
        <end position="40"/>
    </location>
</feature>
<dbReference type="Gene3D" id="1.10.443.10">
    <property type="entry name" value="Intergrase catalytic core"/>
    <property type="match status" value="1"/>
</dbReference>
<evidence type="ECO:0000313" key="3">
    <source>
        <dbReference type="EMBL" id="CAG8513783.1"/>
    </source>
</evidence>
<dbReference type="EMBL" id="CAJVPL010000605">
    <property type="protein sequence ID" value="CAG8513783.1"/>
    <property type="molecule type" value="Genomic_DNA"/>
</dbReference>
<dbReference type="GO" id="GO:0015074">
    <property type="term" value="P:DNA integration"/>
    <property type="evidence" value="ECO:0007669"/>
    <property type="project" value="InterPro"/>
</dbReference>
<dbReference type="PANTHER" id="PTHR34605">
    <property type="entry name" value="PHAGE_INTEGRASE DOMAIN-CONTAINING PROTEIN"/>
    <property type="match status" value="1"/>
</dbReference>
<evidence type="ECO:0000256" key="2">
    <source>
        <dbReference type="SAM" id="MobiDB-lite"/>
    </source>
</evidence>
<keyword evidence="4" id="KW-1185">Reference proteome</keyword>
<sequence>MPVQDKCAIFFERPVTRSQTKSLNNSNSGTKLSSTNSSRYGGVNSVTAATNQKNNPSYNCYSTTSSTTTTNSANASNVMNHSATNTSSNLIYQCNTTTTTATNKSKDDSSSRILASSSNSYRISDWAPDTPEYTPDHLSQYGFDDVFDQAFATALVVDLNSLPYTPPSPPDDSSSPIFIDQDDEIEDLVVLDGECVTDPFSLAEKKLPITREILFEIKTHLDLEDTEDAMFWCLCTLAFHSLARINELVTNTKSKEPLQIEVEQVKAPKVYVVPYACIRIPYQKNEYAKIRHLVVCPSNDDICPLTALSNYCRIRTQEGYASDRDPFFCFKGGEVASRKWFLHKLDPLLPNGDASRYSFRAGGVLDLVAQGRTKPDIRCLGRWNYNSFEHYLNDHPSVLLAFISASITTAYEYGDSMMI</sequence>
<dbReference type="InterPro" id="IPR011010">
    <property type="entry name" value="DNA_brk_join_enz"/>
</dbReference>
<evidence type="ECO:0000256" key="1">
    <source>
        <dbReference type="ARBA" id="ARBA00023172"/>
    </source>
</evidence>
<name>A0A9N9A1I4_9GLOM</name>
<proteinExistence type="predicted"/>
<reference evidence="3" key="1">
    <citation type="submission" date="2021-06" db="EMBL/GenBank/DDBJ databases">
        <authorList>
            <person name="Kallberg Y."/>
            <person name="Tangrot J."/>
            <person name="Rosling A."/>
        </authorList>
    </citation>
    <scope>NUCLEOTIDE SEQUENCE</scope>
    <source>
        <strain evidence="3">MT106</strain>
    </source>
</reference>
<evidence type="ECO:0000313" key="4">
    <source>
        <dbReference type="Proteomes" id="UP000789831"/>
    </source>
</evidence>
<dbReference type="AlphaFoldDB" id="A0A9N9A1I4"/>
<dbReference type="SUPFAM" id="SSF56349">
    <property type="entry name" value="DNA breaking-rejoining enzymes"/>
    <property type="match status" value="1"/>
</dbReference>
<dbReference type="OrthoDB" id="2678963at2759"/>
<accession>A0A9N9A1I4</accession>
<dbReference type="GO" id="GO:0003677">
    <property type="term" value="F:DNA binding"/>
    <property type="evidence" value="ECO:0007669"/>
    <property type="project" value="InterPro"/>
</dbReference>